<dbReference type="AlphaFoldDB" id="A0A6J4KSH4"/>
<dbReference type="EMBL" id="CADCTV010000292">
    <property type="protein sequence ID" value="CAA9314280.1"/>
    <property type="molecule type" value="Genomic_DNA"/>
</dbReference>
<gene>
    <name evidence="1" type="ORF">AVDCRST_MAG89-1319</name>
</gene>
<sequence length="547" mass="58711">MEGVAVGAPDLGVAGAEAHILAPHDVAFVEGSVVPGVEAVRDLELRVDARVQHPLFLVVLTESREAVARVVAAGFGALGHSPAIHIAGGIDGQPPLPVQYHAEVLVRNHLAAVPHGRDHRLVGHLGERGGNAQEVGVEPAPARVLGVDDGLLERLHGCAAACARNRNGSRDNGRCDRCGGLSQQRCVELQDEAAQDQAGRPAGVVLSGIDAAGHGLSGAGGSVLKIRGQHVARACHRVPELCHVRICDPDRLQHVRADAADANARVGDPVHVRVVSILEVGYGFSVLEQVSALLVLARHTGVVERHDLEAVVQHWRSAGALRGVAHVPDHVGVAVVDALILADRKLPPRAARMLDDGHPLLHQGLSAVADQPVVAEGGQLGRAVHGVRVHRHQRKVERCVAEEEEIRAQAKRMGRLRAARDVETIVELRDRGRGLVSRCKDVMVSEQQRGRDHEARRAASLVPRGCANAQAAHGLRRQEGALQVELVHQVVGPQQPLQLGFRRLRPAKRKERRAGAHGVRGERPFPLRRKIHLAPFERACRQLVRAA</sequence>
<proteinExistence type="predicted"/>
<name>A0A6J4KSH4_9BACT</name>
<accession>A0A6J4KSH4</accession>
<organism evidence="1">
    <name type="scientific">uncultured Gemmatimonadota bacterium</name>
    <dbReference type="NCBI Taxonomy" id="203437"/>
    <lineage>
        <taxon>Bacteria</taxon>
        <taxon>Pseudomonadati</taxon>
        <taxon>Gemmatimonadota</taxon>
        <taxon>environmental samples</taxon>
    </lineage>
</organism>
<evidence type="ECO:0000313" key="1">
    <source>
        <dbReference type="EMBL" id="CAA9314280.1"/>
    </source>
</evidence>
<reference evidence="1" key="1">
    <citation type="submission" date="2020-02" db="EMBL/GenBank/DDBJ databases">
        <authorList>
            <person name="Meier V. D."/>
        </authorList>
    </citation>
    <scope>NUCLEOTIDE SEQUENCE</scope>
    <source>
        <strain evidence="1">AVDCRST_MAG89</strain>
    </source>
</reference>
<protein>
    <submittedName>
        <fullName evidence="1">Uncharacterized protein</fullName>
    </submittedName>
</protein>